<sequence length="130" mass="14512">MPHFRGARVENHLRINTSNTPEQDSNLNLPTLGRLAQHETSTLEYYATKNSIAIAIDDNDEEDDLRDLAHARNDIIPILLQHSVEGGTSTTSLNEVNDDHGVLAIRSTTALSRRIYFKKHKSPGNIVKSL</sequence>
<accession>A0A7R9CXK0</accession>
<proteinExistence type="predicted"/>
<dbReference type="EMBL" id="OD001865">
    <property type="protein sequence ID" value="CAD7403430.1"/>
    <property type="molecule type" value="Genomic_DNA"/>
</dbReference>
<protein>
    <submittedName>
        <fullName evidence="1">Uncharacterized protein</fullName>
    </submittedName>
</protein>
<gene>
    <name evidence="1" type="ORF">TPSB3V08_LOCUS4046</name>
</gene>
<organism evidence="1">
    <name type="scientific">Timema poppense</name>
    <name type="common">Walking stick</name>
    <dbReference type="NCBI Taxonomy" id="170557"/>
    <lineage>
        <taxon>Eukaryota</taxon>
        <taxon>Metazoa</taxon>
        <taxon>Ecdysozoa</taxon>
        <taxon>Arthropoda</taxon>
        <taxon>Hexapoda</taxon>
        <taxon>Insecta</taxon>
        <taxon>Pterygota</taxon>
        <taxon>Neoptera</taxon>
        <taxon>Polyneoptera</taxon>
        <taxon>Phasmatodea</taxon>
        <taxon>Timematodea</taxon>
        <taxon>Timematoidea</taxon>
        <taxon>Timematidae</taxon>
        <taxon>Timema</taxon>
    </lineage>
</organism>
<dbReference type="AlphaFoldDB" id="A0A7R9CXK0"/>
<reference evidence="1" key="1">
    <citation type="submission" date="2020-11" db="EMBL/GenBank/DDBJ databases">
        <authorList>
            <person name="Tran Van P."/>
        </authorList>
    </citation>
    <scope>NUCLEOTIDE SEQUENCE</scope>
</reference>
<evidence type="ECO:0000313" key="1">
    <source>
        <dbReference type="EMBL" id="CAD7403430.1"/>
    </source>
</evidence>
<name>A0A7R9CXK0_TIMPO</name>